<dbReference type="OrthoDB" id="679343at2"/>
<gene>
    <name evidence="1" type="ORF">EFY79_04475</name>
</gene>
<keyword evidence="2" id="KW-1185">Reference proteome</keyword>
<organism evidence="1 2">
    <name type="scientific">Hanamia caeni</name>
    <dbReference type="NCBI Taxonomy" id="2294116"/>
    <lineage>
        <taxon>Bacteria</taxon>
        <taxon>Pseudomonadati</taxon>
        <taxon>Bacteroidota</taxon>
        <taxon>Chitinophagia</taxon>
        <taxon>Chitinophagales</taxon>
        <taxon>Chitinophagaceae</taxon>
        <taxon>Hanamia</taxon>
    </lineage>
</organism>
<proteinExistence type="predicted"/>
<name>A0A3M9NMC0_9BACT</name>
<sequence>MKYRIKENSLIAKIAAAKLTSGSVAIVIGSTIHLHHVSEKDFLKNEKWVKHEMCHIQQFKKFGFFKFIYQYLRESARVGYYNNRFEAEARKAESE</sequence>
<evidence type="ECO:0000313" key="2">
    <source>
        <dbReference type="Proteomes" id="UP000267223"/>
    </source>
</evidence>
<evidence type="ECO:0000313" key="1">
    <source>
        <dbReference type="EMBL" id="RNI38921.1"/>
    </source>
</evidence>
<reference evidence="1 2" key="1">
    <citation type="submission" date="2018-11" db="EMBL/GenBank/DDBJ databases">
        <title>Draft genome sequence of Ferruginibacter sp. BO-59.</title>
        <authorList>
            <person name="Im W.T."/>
        </authorList>
    </citation>
    <scope>NUCLEOTIDE SEQUENCE [LARGE SCALE GENOMIC DNA]</scope>
    <source>
        <strain evidence="1 2">BO-59</strain>
    </source>
</reference>
<comment type="caution">
    <text evidence="1">The sequence shown here is derived from an EMBL/GenBank/DDBJ whole genome shotgun (WGS) entry which is preliminary data.</text>
</comment>
<protein>
    <submittedName>
        <fullName evidence="1">DUF4157 domain-containing protein</fullName>
    </submittedName>
</protein>
<dbReference type="AlphaFoldDB" id="A0A3M9NMC0"/>
<dbReference type="EMBL" id="RJJR01000002">
    <property type="protein sequence ID" value="RNI38921.1"/>
    <property type="molecule type" value="Genomic_DNA"/>
</dbReference>
<accession>A0A3M9NMC0</accession>
<dbReference type="Proteomes" id="UP000267223">
    <property type="component" value="Unassembled WGS sequence"/>
</dbReference>
<dbReference type="RefSeq" id="WP_123119485.1">
    <property type="nucleotide sequence ID" value="NZ_RJJR01000002.1"/>
</dbReference>